<dbReference type="InterPro" id="IPR011990">
    <property type="entry name" value="TPR-like_helical_dom_sf"/>
</dbReference>
<evidence type="ECO:0000313" key="1">
    <source>
        <dbReference type="EMBL" id="TVU92057.1"/>
    </source>
</evidence>
<reference evidence="1 2" key="1">
    <citation type="submission" date="2019-07" db="EMBL/GenBank/DDBJ databases">
        <title>Diversity of Bacteria from Kongsfjorden, Arctic.</title>
        <authorList>
            <person name="Yu Y."/>
        </authorList>
    </citation>
    <scope>NUCLEOTIDE SEQUENCE [LARGE SCALE GENOMIC DNA]</scope>
    <source>
        <strain evidence="1 2">SM1922</strain>
    </source>
</reference>
<protein>
    <submittedName>
        <fullName evidence="1">Type III secretion protein</fullName>
    </submittedName>
</protein>
<organism evidence="1 2">
    <name type="scientific">Vreelandella titanicae</name>
    <dbReference type="NCBI Taxonomy" id="664683"/>
    <lineage>
        <taxon>Bacteria</taxon>
        <taxon>Pseudomonadati</taxon>
        <taxon>Pseudomonadota</taxon>
        <taxon>Gammaproteobacteria</taxon>
        <taxon>Oceanospirillales</taxon>
        <taxon>Halomonadaceae</taxon>
        <taxon>Vreelandella</taxon>
    </lineage>
</organism>
<gene>
    <name evidence="1" type="ORF">FQP89_02695</name>
</gene>
<dbReference type="AlphaFoldDB" id="A0A558JEJ3"/>
<dbReference type="Proteomes" id="UP000317288">
    <property type="component" value="Unassembled WGS sequence"/>
</dbReference>
<accession>A0A558JEJ3</accession>
<dbReference type="SUPFAM" id="SSF48452">
    <property type="entry name" value="TPR-like"/>
    <property type="match status" value="1"/>
</dbReference>
<name>A0A558JEJ3_9GAMM</name>
<dbReference type="Gene3D" id="1.25.40.10">
    <property type="entry name" value="Tetratricopeptide repeat domain"/>
    <property type="match status" value="1"/>
</dbReference>
<dbReference type="EMBL" id="VNFE01000001">
    <property type="protein sequence ID" value="TVU92057.1"/>
    <property type="molecule type" value="Genomic_DNA"/>
</dbReference>
<sequence>MSDTADRDAVDLLHLMGHLYLKSGQVQRGLVLLLIATRMAPNHTGVLQALCQGFLASGNGQRALNVLDRLEAAGQQDDAMPLLRSRAHWVNGEHDTARRLWREYLERRCHPESRQGETVT</sequence>
<evidence type="ECO:0000313" key="2">
    <source>
        <dbReference type="Proteomes" id="UP000317288"/>
    </source>
</evidence>
<dbReference type="RefSeq" id="WP_144809826.1">
    <property type="nucleotide sequence ID" value="NZ_VNFE01000001.1"/>
</dbReference>
<comment type="caution">
    <text evidence="1">The sequence shown here is derived from an EMBL/GenBank/DDBJ whole genome shotgun (WGS) entry which is preliminary data.</text>
</comment>
<proteinExistence type="predicted"/>